<dbReference type="KEGG" id="cyj:Cyan7822_0867"/>
<evidence type="ECO:0000313" key="3">
    <source>
        <dbReference type="EMBL" id="ADN12887.1"/>
    </source>
</evidence>
<evidence type="ECO:0000256" key="1">
    <source>
        <dbReference type="ARBA" id="ARBA00023172"/>
    </source>
</evidence>
<dbReference type="HOGENOM" id="CLU_051798_0_0_3"/>
<dbReference type="OrthoDB" id="421803at2"/>
<dbReference type="AlphaFoldDB" id="E0UCD0"/>
<evidence type="ECO:0000259" key="2">
    <source>
        <dbReference type="PROSITE" id="PS51898"/>
    </source>
</evidence>
<accession>E0UCD0</accession>
<dbReference type="Gene3D" id="1.10.443.10">
    <property type="entry name" value="Intergrase catalytic core"/>
    <property type="match status" value="1"/>
</dbReference>
<dbReference type="InterPro" id="IPR013762">
    <property type="entry name" value="Integrase-like_cat_sf"/>
</dbReference>
<sequence>MKDFNSLVASANQRLKTAKCRCRIEIQNKAVYLRGTFTPGKQQRIPLKVKASVEGIKLAEAKAKQISGLMDAHQFILDDWIRNKTSPSTVGEFVDRFETEYFKNKPNDKTTRETWNKEYLKPFQELPLTQPLTLPLLESALYEQTQPDTRSRRRYALAYGKLADLAGLNGEMIRKQVGNYGVKSLSPRSLPSDQLISQVFNSLDTGWLKSCFGFMAAYGLRNHEVYHADLLDYPICFVARGKTNERYVWPLYPEWAQWVVDSSRQEINPQLTNSQLGNKITKAFHKIKIPFSPYNLRHAWAVRAIMFGLDISLAASQMGHSVSVHSRIYHHWINKTTHQRAMDILLARSDRPKPPV</sequence>
<dbReference type="PROSITE" id="PS51898">
    <property type="entry name" value="TYR_RECOMBINASE"/>
    <property type="match status" value="1"/>
</dbReference>
<dbReference type="eggNOG" id="COG0582">
    <property type="taxonomic scope" value="Bacteria"/>
</dbReference>
<keyword evidence="1" id="KW-0233">DNA recombination</keyword>
<dbReference type="SUPFAM" id="SSF56349">
    <property type="entry name" value="DNA breaking-rejoining enzymes"/>
    <property type="match status" value="1"/>
</dbReference>
<feature type="domain" description="Tyr recombinase" evidence="2">
    <location>
        <begin position="185"/>
        <end position="342"/>
    </location>
</feature>
<dbReference type="EMBL" id="CP002198">
    <property type="protein sequence ID" value="ADN12887.1"/>
    <property type="molecule type" value="Genomic_DNA"/>
</dbReference>
<dbReference type="InterPro" id="IPR011010">
    <property type="entry name" value="DNA_brk_join_enz"/>
</dbReference>
<keyword evidence="4" id="KW-1185">Reference proteome</keyword>
<protein>
    <submittedName>
        <fullName evidence="3">Integrase family protein</fullName>
    </submittedName>
</protein>
<dbReference type="GO" id="GO:0003677">
    <property type="term" value="F:DNA binding"/>
    <property type="evidence" value="ECO:0007669"/>
    <property type="project" value="InterPro"/>
</dbReference>
<dbReference type="GO" id="GO:0015074">
    <property type="term" value="P:DNA integration"/>
    <property type="evidence" value="ECO:0007669"/>
    <property type="project" value="InterPro"/>
</dbReference>
<organism evidence="3 4">
    <name type="scientific">Gloeothece verrucosa (strain PCC 7822)</name>
    <name type="common">Cyanothece sp. (strain PCC 7822)</name>
    <dbReference type="NCBI Taxonomy" id="497965"/>
    <lineage>
        <taxon>Bacteria</taxon>
        <taxon>Bacillati</taxon>
        <taxon>Cyanobacteriota</taxon>
        <taxon>Cyanophyceae</taxon>
        <taxon>Oscillatoriophycideae</taxon>
        <taxon>Chroococcales</taxon>
        <taxon>Aphanothecaceae</taxon>
        <taxon>Gloeothece</taxon>
        <taxon>Gloeothece verrucosa</taxon>
    </lineage>
</organism>
<dbReference type="InterPro" id="IPR002104">
    <property type="entry name" value="Integrase_catalytic"/>
</dbReference>
<gene>
    <name evidence="3" type="ordered locus">Cyan7822_0867</name>
</gene>
<dbReference type="RefSeq" id="WP_013320997.1">
    <property type="nucleotide sequence ID" value="NC_014501.1"/>
</dbReference>
<reference evidence="4" key="1">
    <citation type="journal article" date="2011" name="MBio">
        <title>Novel metabolic attributes of the genus Cyanothece, comprising a group of unicellular nitrogen-fixing Cyanobacteria.</title>
        <authorList>
            <person name="Bandyopadhyay A."/>
            <person name="Elvitigala T."/>
            <person name="Welsh E."/>
            <person name="Stockel J."/>
            <person name="Liberton M."/>
            <person name="Min H."/>
            <person name="Sherman L.A."/>
            <person name="Pakrasi H.B."/>
        </authorList>
    </citation>
    <scope>NUCLEOTIDE SEQUENCE [LARGE SCALE GENOMIC DNA]</scope>
    <source>
        <strain evidence="4">PCC 7822</strain>
    </source>
</reference>
<dbReference type="Proteomes" id="UP000008206">
    <property type="component" value="Chromosome"/>
</dbReference>
<proteinExistence type="predicted"/>
<dbReference type="STRING" id="497965.Cyan7822_0867"/>
<dbReference type="GO" id="GO:0006310">
    <property type="term" value="P:DNA recombination"/>
    <property type="evidence" value="ECO:0007669"/>
    <property type="project" value="UniProtKB-KW"/>
</dbReference>
<name>E0UCD0_GLOV7</name>
<evidence type="ECO:0000313" key="4">
    <source>
        <dbReference type="Proteomes" id="UP000008206"/>
    </source>
</evidence>